<dbReference type="EMBL" id="JBFMKM010000009">
    <property type="protein sequence ID" value="KAL1304274.1"/>
    <property type="molecule type" value="Genomic_DNA"/>
</dbReference>
<accession>A0ABR3PDQ8</accession>
<keyword evidence="6" id="KW-1185">Reference proteome</keyword>
<evidence type="ECO:0000256" key="1">
    <source>
        <dbReference type="ARBA" id="ARBA00022722"/>
    </source>
</evidence>
<dbReference type="Gene3D" id="3.60.15.10">
    <property type="entry name" value="Ribonuclease Z/Hydroxyacylglutathione hydrolase-like"/>
    <property type="match status" value="1"/>
</dbReference>
<proteinExistence type="predicted"/>
<dbReference type="GeneID" id="95974387"/>
<feature type="compositionally biased region" description="Polar residues" evidence="4">
    <location>
        <begin position="535"/>
        <end position="547"/>
    </location>
</feature>
<keyword evidence="3" id="KW-0269">Exonuclease</keyword>
<feature type="compositionally biased region" description="Low complexity" evidence="4">
    <location>
        <begin position="601"/>
        <end position="619"/>
    </location>
</feature>
<sequence length="664" mass="74606">MSTFSGIVKEFPRIQIDNFRLYEDHQPPLACFLSHIHSDHLTSLDTNKSSFVYCTAPTRELVLKLERYPHRVNFAKGILETRKQTYRKIKRLLKPIPLETPTVIELTRGYSIQVTLFDANHCTGSCMFLIEGDGKAVLYTGDVRSESWWVDSLVRNPILIPYTKGLKQLDNVYLDTTFSDGAHLKMDFPTKADGLAELLEKVSKYPPDQLFYLDAWTFGYEEVWVALCKALNTRVHLCNYRYRVYSSMMSSPECFGPHTAALLGFQFGNRYHEGCLTNDPVGSRLHSCERGTGCSIFSNKNAVRITPIVTRHHGVNIAELGAGGGYGDLDQQHELELNDIMAVAQLINMCRERLQSQPVLLAEITDWFSVNLKPGPNVTKLDFAGFWNEVKGDDDEFEIFDDMPLDRLIGAIAKLFSRKVDDNEESSRPEDSRRIRFPFSRHSSYNELRYLVKAFMPRDLYPCTVTPSSWTVAISMKTLFGDICSADIFAHDQRMFALKGIEANEVNGALSQAQSDAVTEDVQTTTQKRKLSPSHAGSSGTEASPSSPIVLKRLKTKKAPLPTVQVAEESETTSLPRSRDRSTSLGPGPRAVTTEEEEETAITTPKALTSTSMAMSSASRPDKSDSRERLARRAEIAREVRRGGEWQGLRSVSGYHNQGLEEEL</sequence>
<dbReference type="InterPro" id="IPR036866">
    <property type="entry name" value="RibonucZ/Hydroxyglut_hydro"/>
</dbReference>
<evidence type="ECO:0000313" key="5">
    <source>
        <dbReference type="EMBL" id="KAL1304274.1"/>
    </source>
</evidence>
<protein>
    <recommendedName>
        <fullName evidence="7">Metallo-beta-lactamase domain-containing protein</fullName>
    </recommendedName>
</protein>
<dbReference type="Proteomes" id="UP001562354">
    <property type="component" value="Unassembled WGS sequence"/>
</dbReference>
<dbReference type="SUPFAM" id="SSF56281">
    <property type="entry name" value="Metallo-hydrolase/oxidoreductase"/>
    <property type="match status" value="1"/>
</dbReference>
<keyword evidence="2" id="KW-0378">Hydrolase</keyword>
<dbReference type="PANTHER" id="PTHR23240:SF8">
    <property type="entry name" value="PROTEIN ARTEMIS"/>
    <property type="match status" value="1"/>
</dbReference>
<keyword evidence="1" id="KW-0540">Nuclease</keyword>
<feature type="compositionally biased region" description="Basic and acidic residues" evidence="4">
    <location>
        <begin position="620"/>
        <end position="631"/>
    </location>
</feature>
<comment type="caution">
    <text evidence="5">The sequence shown here is derived from an EMBL/GenBank/DDBJ whole genome shotgun (WGS) entry which is preliminary data.</text>
</comment>
<dbReference type="PANTHER" id="PTHR23240">
    <property type="entry name" value="DNA CROSS-LINK REPAIR PROTEIN PSO2/SNM1-RELATED"/>
    <property type="match status" value="1"/>
</dbReference>
<organism evidence="5 6">
    <name type="scientific">Neodothiora populina</name>
    <dbReference type="NCBI Taxonomy" id="2781224"/>
    <lineage>
        <taxon>Eukaryota</taxon>
        <taxon>Fungi</taxon>
        <taxon>Dikarya</taxon>
        <taxon>Ascomycota</taxon>
        <taxon>Pezizomycotina</taxon>
        <taxon>Dothideomycetes</taxon>
        <taxon>Dothideomycetidae</taxon>
        <taxon>Dothideales</taxon>
        <taxon>Dothioraceae</taxon>
        <taxon>Neodothiora</taxon>
    </lineage>
</organism>
<reference evidence="5 6" key="1">
    <citation type="submission" date="2024-07" db="EMBL/GenBank/DDBJ databases">
        <title>Draft sequence of the Neodothiora populina.</title>
        <authorList>
            <person name="Drown D.D."/>
            <person name="Schuette U.S."/>
            <person name="Buechlein A.B."/>
            <person name="Rusch D.R."/>
            <person name="Winton L.W."/>
            <person name="Adams G.A."/>
        </authorList>
    </citation>
    <scope>NUCLEOTIDE SEQUENCE [LARGE SCALE GENOMIC DNA]</scope>
    <source>
        <strain evidence="5 6">CPC 39397</strain>
    </source>
</reference>
<feature type="region of interest" description="Disordered" evidence="4">
    <location>
        <begin position="643"/>
        <end position="664"/>
    </location>
</feature>
<gene>
    <name evidence="5" type="ORF">AAFC00_000684</name>
</gene>
<dbReference type="RefSeq" id="XP_069200549.1">
    <property type="nucleotide sequence ID" value="XM_069346915.1"/>
</dbReference>
<dbReference type="Gene3D" id="3.40.50.12650">
    <property type="match status" value="1"/>
</dbReference>
<evidence type="ECO:0000256" key="2">
    <source>
        <dbReference type="ARBA" id="ARBA00022801"/>
    </source>
</evidence>
<feature type="compositionally biased region" description="Polar residues" evidence="4">
    <location>
        <begin position="511"/>
        <end position="526"/>
    </location>
</feature>
<evidence type="ECO:0008006" key="7">
    <source>
        <dbReference type="Google" id="ProtNLM"/>
    </source>
</evidence>
<name>A0ABR3PDQ8_9PEZI</name>
<evidence type="ECO:0000313" key="6">
    <source>
        <dbReference type="Proteomes" id="UP001562354"/>
    </source>
</evidence>
<feature type="region of interest" description="Disordered" evidence="4">
    <location>
        <begin position="511"/>
        <end position="631"/>
    </location>
</feature>
<evidence type="ECO:0000256" key="4">
    <source>
        <dbReference type="SAM" id="MobiDB-lite"/>
    </source>
</evidence>
<evidence type="ECO:0000256" key="3">
    <source>
        <dbReference type="ARBA" id="ARBA00022839"/>
    </source>
</evidence>